<feature type="transmembrane region" description="Helical" evidence="11">
    <location>
        <begin position="37"/>
        <end position="58"/>
    </location>
</feature>
<name>A0A069CRX8_WEIOS</name>
<dbReference type="SUPFAM" id="SSF55874">
    <property type="entry name" value="ATPase domain of HSP90 chaperone/DNA topoisomerase II/histidine kinase"/>
    <property type="match status" value="1"/>
</dbReference>
<comment type="catalytic activity">
    <reaction evidence="1">
        <text>ATP + protein L-histidine = ADP + protein N-phospho-L-histidine.</text>
        <dbReference type="EC" id="2.7.13.3"/>
    </reaction>
</comment>
<dbReference type="GO" id="GO:0005886">
    <property type="term" value="C:plasma membrane"/>
    <property type="evidence" value="ECO:0007669"/>
    <property type="project" value="UniProtKB-SubCell"/>
</dbReference>
<dbReference type="InterPro" id="IPR005467">
    <property type="entry name" value="His_kinase_dom"/>
</dbReference>
<evidence type="ECO:0000256" key="4">
    <source>
        <dbReference type="ARBA" id="ARBA00022475"/>
    </source>
</evidence>
<dbReference type="PROSITE" id="PS50109">
    <property type="entry name" value="HIS_KIN"/>
    <property type="match status" value="1"/>
</dbReference>
<dbReference type="GO" id="GO:0000155">
    <property type="term" value="F:phosphorelay sensor kinase activity"/>
    <property type="evidence" value="ECO:0007669"/>
    <property type="project" value="InterPro"/>
</dbReference>
<proteinExistence type="predicted"/>
<dbReference type="Pfam" id="PF02518">
    <property type="entry name" value="HATPase_c"/>
    <property type="match status" value="1"/>
</dbReference>
<feature type="transmembrane region" description="Helical" evidence="11">
    <location>
        <begin position="12"/>
        <end position="31"/>
    </location>
</feature>
<dbReference type="GO" id="GO:0004721">
    <property type="term" value="F:phosphoprotein phosphatase activity"/>
    <property type="evidence" value="ECO:0007669"/>
    <property type="project" value="TreeGrafter"/>
</dbReference>
<evidence type="ECO:0000256" key="11">
    <source>
        <dbReference type="SAM" id="Phobius"/>
    </source>
</evidence>
<evidence type="ECO:0000256" key="8">
    <source>
        <dbReference type="ARBA" id="ARBA00022989"/>
    </source>
</evidence>
<reference evidence="14" key="1">
    <citation type="journal article" date="2014" name="Genome Announc.">
        <title>Draft genome sequence of Weissella oryzae SG25T, isolated from fermented rice grains.</title>
        <authorList>
            <person name="Tanizawa Y."/>
            <person name="Fujisawa T."/>
            <person name="Mochizuki T."/>
            <person name="Kaminuma E."/>
            <person name="Suzuki Y."/>
            <person name="Nakamura Y."/>
            <person name="Tohno M."/>
        </authorList>
    </citation>
    <scope>NUCLEOTIDE SEQUENCE [LARGE SCALE GENOMIC DNA]</scope>
    <source>
        <strain evidence="14">DSM 25784 / JCM 18191 / LMG 30913 / SG25</strain>
    </source>
</reference>
<keyword evidence="5" id="KW-0808">Transferase</keyword>
<dbReference type="InterPro" id="IPR050351">
    <property type="entry name" value="BphY/WalK/GraS-like"/>
</dbReference>
<evidence type="ECO:0000256" key="7">
    <source>
        <dbReference type="ARBA" id="ARBA00022777"/>
    </source>
</evidence>
<dbReference type="EC" id="2.7.13.3" evidence="3"/>
<organism evidence="13 14">
    <name type="scientific">Weissella oryzae (strain DSM 25784 / JCM 18191 / LMG 30913 / SG25)</name>
    <dbReference type="NCBI Taxonomy" id="1329250"/>
    <lineage>
        <taxon>Bacteria</taxon>
        <taxon>Bacillati</taxon>
        <taxon>Bacillota</taxon>
        <taxon>Bacilli</taxon>
        <taxon>Lactobacillales</taxon>
        <taxon>Lactobacillaceae</taxon>
        <taxon>Weissella</taxon>
    </lineage>
</organism>
<evidence type="ECO:0000256" key="2">
    <source>
        <dbReference type="ARBA" id="ARBA00004651"/>
    </source>
</evidence>
<dbReference type="InterPro" id="IPR003594">
    <property type="entry name" value="HATPase_dom"/>
</dbReference>
<evidence type="ECO:0000256" key="3">
    <source>
        <dbReference type="ARBA" id="ARBA00012438"/>
    </source>
</evidence>
<dbReference type="InterPro" id="IPR036097">
    <property type="entry name" value="HisK_dim/P_sf"/>
</dbReference>
<dbReference type="SUPFAM" id="SSF47384">
    <property type="entry name" value="Homodimeric domain of signal transducing histidine kinase"/>
    <property type="match status" value="1"/>
</dbReference>
<dbReference type="EMBL" id="DF820484">
    <property type="protein sequence ID" value="GAK30137.1"/>
    <property type="molecule type" value="Genomic_DNA"/>
</dbReference>
<accession>A0A069CRX8</accession>
<dbReference type="Gene3D" id="1.10.287.130">
    <property type="match status" value="1"/>
</dbReference>
<dbReference type="PANTHER" id="PTHR45453">
    <property type="entry name" value="PHOSPHATE REGULON SENSOR PROTEIN PHOR"/>
    <property type="match status" value="1"/>
</dbReference>
<dbReference type="SMART" id="SM00387">
    <property type="entry name" value="HATPase_c"/>
    <property type="match status" value="1"/>
</dbReference>
<evidence type="ECO:0000313" key="14">
    <source>
        <dbReference type="Proteomes" id="UP000030643"/>
    </source>
</evidence>
<protein>
    <recommendedName>
        <fullName evidence="3">histidine kinase</fullName>
        <ecNumber evidence="3">2.7.13.3</ecNumber>
    </recommendedName>
</protein>
<dbReference type="InterPro" id="IPR036890">
    <property type="entry name" value="HATPase_C_sf"/>
</dbReference>
<keyword evidence="14" id="KW-1185">Reference proteome</keyword>
<evidence type="ECO:0000256" key="9">
    <source>
        <dbReference type="ARBA" id="ARBA00023012"/>
    </source>
</evidence>
<dbReference type="STRING" id="1329250.WOSG25_012340"/>
<gene>
    <name evidence="13" type="ORF">WOSG25_012340</name>
</gene>
<sequence>MPLFKYLKAQYALIITFCLVALFLPLSLLLWHVPLFAAINSGTTVGLLALIYLSWHFLTWRKQERFTDKLLEENHQLSTQLSEQIKNEQAFNDIIRVWSHQMKVPMTAIDMMTQTKLDGQELQNQLFYLNYYLNLLLEYQRIINLSSDFRFEEVSVKSSAVKIIKKYRTFFIQKGLTITIHADPDWQLITDRRWFELALEQVINNAIKYTKTGGITIDIQTGQIKISDTGIGILPEDLPRLFEHGFTGFNGRIQDKSSGLGLYLSHLILEKLTLQISISSTIDVGSQVTIKK</sequence>
<dbReference type="PANTHER" id="PTHR45453:SF2">
    <property type="entry name" value="HISTIDINE KINASE"/>
    <property type="match status" value="1"/>
</dbReference>
<keyword evidence="7 13" id="KW-0418">Kinase</keyword>
<evidence type="ECO:0000256" key="6">
    <source>
        <dbReference type="ARBA" id="ARBA00022692"/>
    </source>
</evidence>
<keyword evidence="9" id="KW-0902">Two-component regulatory system</keyword>
<dbReference type="RefSeq" id="WP_027698275.1">
    <property type="nucleotide sequence ID" value="NZ_DF820484.1"/>
</dbReference>
<evidence type="ECO:0000313" key="13">
    <source>
        <dbReference type="EMBL" id="GAK30137.1"/>
    </source>
</evidence>
<keyword evidence="6 11" id="KW-0812">Transmembrane</keyword>
<dbReference type="Gene3D" id="3.30.565.10">
    <property type="entry name" value="Histidine kinase-like ATPase, C-terminal domain"/>
    <property type="match status" value="1"/>
</dbReference>
<evidence type="ECO:0000259" key="12">
    <source>
        <dbReference type="PROSITE" id="PS50109"/>
    </source>
</evidence>
<keyword evidence="8 11" id="KW-1133">Transmembrane helix</keyword>
<feature type="domain" description="Histidine kinase" evidence="12">
    <location>
        <begin position="97"/>
        <end position="292"/>
    </location>
</feature>
<evidence type="ECO:0000256" key="10">
    <source>
        <dbReference type="ARBA" id="ARBA00023136"/>
    </source>
</evidence>
<keyword evidence="4" id="KW-1003">Cell membrane</keyword>
<dbReference type="AlphaFoldDB" id="A0A069CRX8"/>
<comment type="subcellular location">
    <subcellularLocation>
        <location evidence="2">Cell membrane</location>
        <topology evidence="2">Multi-pass membrane protein</topology>
    </subcellularLocation>
</comment>
<keyword evidence="10 11" id="KW-0472">Membrane</keyword>
<evidence type="ECO:0000256" key="1">
    <source>
        <dbReference type="ARBA" id="ARBA00000085"/>
    </source>
</evidence>
<dbReference type="GO" id="GO:0016036">
    <property type="term" value="P:cellular response to phosphate starvation"/>
    <property type="evidence" value="ECO:0007669"/>
    <property type="project" value="TreeGrafter"/>
</dbReference>
<dbReference type="Proteomes" id="UP000030643">
    <property type="component" value="Unassembled WGS sequence"/>
</dbReference>
<dbReference type="OrthoDB" id="9780487at2"/>
<evidence type="ECO:0000256" key="5">
    <source>
        <dbReference type="ARBA" id="ARBA00022679"/>
    </source>
</evidence>
<dbReference type="eggNOG" id="COG2205">
    <property type="taxonomic scope" value="Bacteria"/>
</dbReference>